<reference evidence="3 4" key="1">
    <citation type="submission" date="2015-09" db="EMBL/GenBank/DDBJ databases">
        <title>Trachymyrmex cornetzi WGS genome.</title>
        <authorList>
            <person name="Nygaard S."/>
            <person name="Hu H."/>
            <person name="Boomsma J."/>
            <person name="Zhang G."/>
        </authorList>
    </citation>
    <scope>NUCLEOTIDE SEQUENCE [LARGE SCALE GENOMIC DNA]</scope>
    <source>
        <strain evidence="3">Tcor2-1</strain>
        <tissue evidence="3">Whole body</tissue>
    </source>
</reference>
<evidence type="ECO:0000313" key="4">
    <source>
        <dbReference type="Proteomes" id="UP000078492"/>
    </source>
</evidence>
<dbReference type="PANTHER" id="PTHR10943">
    <property type="entry name" value="26S PROTEASOME NON-ATPASE REGULATORY SUBUNIT"/>
    <property type="match status" value="1"/>
</dbReference>
<dbReference type="STRING" id="471704.A0A151JRR6"/>
<evidence type="ECO:0000313" key="3">
    <source>
        <dbReference type="EMBL" id="KYN30046.1"/>
    </source>
</evidence>
<dbReference type="InterPro" id="IPR016024">
    <property type="entry name" value="ARM-type_fold"/>
</dbReference>
<dbReference type="EMBL" id="KQ978577">
    <property type="protein sequence ID" value="KYN30046.1"/>
    <property type="molecule type" value="Genomic_DNA"/>
</dbReference>
<dbReference type="GO" id="GO:0043161">
    <property type="term" value="P:proteasome-mediated ubiquitin-dependent protein catabolic process"/>
    <property type="evidence" value="ECO:0007669"/>
    <property type="project" value="TreeGrafter"/>
</dbReference>
<dbReference type="PANTHER" id="PTHR10943:SF2">
    <property type="entry name" value="26S PROTEASOME NON-ATPASE REGULATORY SUBUNIT 1"/>
    <property type="match status" value="1"/>
</dbReference>
<evidence type="ECO:0000256" key="1">
    <source>
        <dbReference type="ARBA" id="ARBA00022737"/>
    </source>
</evidence>
<dbReference type="InterPro" id="IPR011989">
    <property type="entry name" value="ARM-like"/>
</dbReference>
<gene>
    <name evidence="3" type="ORF">ALC57_00489</name>
</gene>
<evidence type="ECO:0000256" key="2">
    <source>
        <dbReference type="ARBA" id="ARBA00022942"/>
    </source>
</evidence>
<proteinExistence type="predicted"/>
<dbReference type="SUPFAM" id="SSF48371">
    <property type="entry name" value="ARM repeat"/>
    <property type="match status" value="1"/>
</dbReference>
<feature type="non-terminal residue" evidence="3">
    <location>
        <position position="1"/>
    </location>
</feature>
<dbReference type="GO" id="GO:0034515">
    <property type="term" value="C:proteasome storage granule"/>
    <property type="evidence" value="ECO:0007669"/>
    <property type="project" value="TreeGrafter"/>
</dbReference>
<accession>A0A151JRR6</accession>
<name>A0A151JRR6_9HYME</name>
<organism evidence="3 4">
    <name type="scientific">Trachymyrmex cornetzi</name>
    <dbReference type="NCBI Taxonomy" id="471704"/>
    <lineage>
        <taxon>Eukaryota</taxon>
        <taxon>Metazoa</taxon>
        <taxon>Ecdysozoa</taxon>
        <taxon>Arthropoda</taxon>
        <taxon>Hexapoda</taxon>
        <taxon>Insecta</taxon>
        <taxon>Pterygota</taxon>
        <taxon>Neoptera</taxon>
        <taxon>Endopterygota</taxon>
        <taxon>Hymenoptera</taxon>
        <taxon>Apocrita</taxon>
        <taxon>Aculeata</taxon>
        <taxon>Formicoidea</taxon>
        <taxon>Formicidae</taxon>
        <taxon>Myrmicinae</taxon>
        <taxon>Trachymyrmex</taxon>
    </lineage>
</organism>
<protein>
    <submittedName>
        <fullName evidence="3">26S proteasome non-ATPase regulatory subunit 1</fullName>
    </submittedName>
</protein>
<dbReference type="Proteomes" id="UP000078492">
    <property type="component" value="Unassembled WGS sequence"/>
</dbReference>
<keyword evidence="4" id="KW-1185">Reference proteome</keyword>
<dbReference type="Gene3D" id="1.25.10.10">
    <property type="entry name" value="Leucine-rich Repeat Variant"/>
    <property type="match status" value="1"/>
</dbReference>
<dbReference type="AlphaFoldDB" id="A0A151JRR6"/>
<dbReference type="GO" id="GO:0005634">
    <property type="term" value="C:nucleus"/>
    <property type="evidence" value="ECO:0007669"/>
    <property type="project" value="TreeGrafter"/>
</dbReference>
<keyword evidence="2 3" id="KW-0647">Proteasome</keyword>
<dbReference type="GO" id="GO:0008540">
    <property type="term" value="C:proteasome regulatory particle, base subcomplex"/>
    <property type="evidence" value="ECO:0007669"/>
    <property type="project" value="TreeGrafter"/>
</dbReference>
<keyword evidence="1" id="KW-0677">Repeat</keyword>
<sequence>RLLLFQYAQETQHEKILRGLAVGIAFTMYGRLEEADPLVTSLCADKDPILRRSGMYTLAMAYCGTGNNQAIRKLLHVATTRLVDYVFLLIQLVSDVNDDVRRAAVTGLGFLLFRSSYEIMRFSSEASPRVRIIEGRWIEWAGFAGN</sequence>